<evidence type="ECO:0000259" key="1">
    <source>
        <dbReference type="Pfam" id="PF01850"/>
    </source>
</evidence>
<sequence>MSNLVFVDTWAWLALAMRKDQFHEAAKRRHAALMTDGRSYLTSDYVLSELATQLYRSLPAAEAERFFAVVLKCCDDNVYRLEPITPDRFRAAWRLRQQFADKPRISFVDLASMAVMKEMGVTDVFTGDAHFAHVNLGFTILD</sequence>
<dbReference type="PANTHER" id="PTHR42188">
    <property type="entry name" value="23S RRNA-SPECIFIC ENDONUCLEASE VAPC20"/>
    <property type="match status" value="1"/>
</dbReference>
<evidence type="ECO:0000313" key="2">
    <source>
        <dbReference type="EMBL" id="BBO35742.1"/>
    </source>
</evidence>
<evidence type="ECO:0000313" key="3">
    <source>
        <dbReference type="Proteomes" id="UP000326837"/>
    </source>
</evidence>
<dbReference type="GO" id="GO:0004521">
    <property type="term" value="F:RNA endonuclease activity"/>
    <property type="evidence" value="ECO:0007669"/>
    <property type="project" value="InterPro"/>
</dbReference>
<dbReference type="InterPro" id="IPR029060">
    <property type="entry name" value="PIN-like_dom_sf"/>
</dbReference>
<organism evidence="2 3">
    <name type="scientific">Lacipirellula parvula</name>
    <dbReference type="NCBI Taxonomy" id="2650471"/>
    <lineage>
        <taxon>Bacteria</taxon>
        <taxon>Pseudomonadati</taxon>
        <taxon>Planctomycetota</taxon>
        <taxon>Planctomycetia</taxon>
        <taxon>Pirellulales</taxon>
        <taxon>Lacipirellulaceae</taxon>
        <taxon>Lacipirellula</taxon>
    </lineage>
</organism>
<name>A0A5K7XI69_9BACT</name>
<dbReference type="SUPFAM" id="SSF88723">
    <property type="entry name" value="PIN domain-like"/>
    <property type="match status" value="1"/>
</dbReference>
<gene>
    <name evidence="2" type="ORF">PLANPX_5354</name>
</gene>
<dbReference type="EMBL" id="AP021861">
    <property type="protein sequence ID" value="BBO35742.1"/>
    <property type="molecule type" value="Genomic_DNA"/>
</dbReference>
<dbReference type="InterPro" id="IPR002716">
    <property type="entry name" value="PIN_dom"/>
</dbReference>
<reference evidence="3" key="1">
    <citation type="submission" date="2019-10" db="EMBL/GenBank/DDBJ databases">
        <title>Lacipirellula parvula gen. nov., sp. nov., representing a lineage of planctomycetes widespread in freshwater anoxic habitats, and description of the family Lacipirellulaceae.</title>
        <authorList>
            <person name="Dedysh S.N."/>
            <person name="Kulichevskaya I.S."/>
            <person name="Beletsky A.V."/>
            <person name="Rakitin A.L."/>
            <person name="Mardanov A.V."/>
            <person name="Ivanova A.A."/>
            <person name="Saltykova V.X."/>
            <person name="Rijpstra W.I.C."/>
            <person name="Sinninghe Damste J.S."/>
            <person name="Ravin N.V."/>
        </authorList>
    </citation>
    <scope>NUCLEOTIDE SEQUENCE [LARGE SCALE GENOMIC DNA]</scope>
    <source>
        <strain evidence="3">PX69</strain>
    </source>
</reference>
<dbReference type="InterPro" id="IPR039018">
    <property type="entry name" value="VapC20-like"/>
</dbReference>
<accession>A0A5K7XI69</accession>
<dbReference type="PANTHER" id="PTHR42188:SF1">
    <property type="entry name" value="23S RRNA-SPECIFIC ENDONUCLEASE VAPC20"/>
    <property type="match status" value="1"/>
</dbReference>
<dbReference type="RefSeq" id="WP_172992276.1">
    <property type="nucleotide sequence ID" value="NZ_AP021861.1"/>
</dbReference>
<dbReference type="Gene3D" id="3.40.50.1010">
    <property type="entry name" value="5'-nuclease"/>
    <property type="match status" value="1"/>
</dbReference>
<dbReference type="AlphaFoldDB" id="A0A5K7XI69"/>
<protein>
    <recommendedName>
        <fullName evidence="1">PIN domain-containing protein</fullName>
    </recommendedName>
</protein>
<proteinExistence type="predicted"/>
<dbReference type="GO" id="GO:0016075">
    <property type="term" value="P:rRNA catabolic process"/>
    <property type="evidence" value="ECO:0007669"/>
    <property type="project" value="TreeGrafter"/>
</dbReference>
<feature type="domain" description="PIN" evidence="1">
    <location>
        <begin position="5"/>
        <end position="134"/>
    </location>
</feature>
<dbReference type="KEGG" id="lpav:PLANPX_5354"/>
<keyword evidence="3" id="KW-1185">Reference proteome</keyword>
<dbReference type="Pfam" id="PF01850">
    <property type="entry name" value="PIN"/>
    <property type="match status" value="1"/>
</dbReference>
<dbReference type="Proteomes" id="UP000326837">
    <property type="component" value="Chromosome"/>
</dbReference>